<comment type="caution">
    <text evidence="1">The sequence shown here is derived from an EMBL/GenBank/DDBJ whole genome shotgun (WGS) entry which is preliminary data.</text>
</comment>
<dbReference type="Proteomes" id="UP000823597">
    <property type="component" value="Unassembled WGS sequence"/>
</dbReference>
<dbReference type="EMBL" id="JADIME010000002">
    <property type="protein sequence ID" value="MBO8464388.1"/>
    <property type="molecule type" value="Genomic_DNA"/>
</dbReference>
<organism evidence="1 2">
    <name type="scientific">Candidatus Merdivivens pullistercoris</name>
    <dbReference type="NCBI Taxonomy" id="2840873"/>
    <lineage>
        <taxon>Bacteria</taxon>
        <taxon>Pseudomonadati</taxon>
        <taxon>Bacteroidota</taxon>
        <taxon>Bacteroidia</taxon>
        <taxon>Bacteroidales</taxon>
        <taxon>Muribaculaceae</taxon>
        <taxon>Muribaculaceae incertae sedis</taxon>
        <taxon>Candidatus Merdivivens</taxon>
    </lineage>
</organism>
<reference evidence="1" key="2">
    <citation type="journal article" date="2021" name="PeerJ">
        <title>Extensive microbial diversity within the chicken gut microbiome revealed by metagenomics and culture.</title>
        <authorList>
            <person name="Gilroy R."/>
            <person name="Ravi A."/>
            <person name="Getino M."/>
            <person name="Pursley I."/>
            <person name="Horton D.L."/>
            <person name="Alikhan N.F."/>
            <person name="Baker D."/>
            <person name="Gharbi K."/>
            <person name="Hall N."/>
            <person name="Watson M."/>
            <person name="Adriaenssens E.M."/>
            <person name="Foster-Nyarko E."/>
            <person name="Jarju S."/>
            <person name="Secka A."/>
            <person name="Antonio M."/>
            <person name="Oren A."/>
            <person name="Chaudhuri R.R."/>
            <person name="La Ragione R."/>
            <person name="Hildebrand F."/>
            <person name="Pallen M.J."/>
        </authorList>
    </citation>
    <scope>NUCLEOTIDE SEQUENCE</scope>
    <source>
        <strain evidence="1">10037</strain>
    </source>
</reference>
<dbReference type="AlphaFoldDB" id="A0A9D9N8G1"/>
<evidence type="ECO:0000313" key="2">
    <source>
        <dbReference type="Proteomes" id="UP000823597"/>
    </source>
</evidence>
<evidence type="ECO:0000313" key="1">
    <source>
        <dbReference type="EMBL" id="MBO8464388.1"/>
    </source>
</evidence>
<accession>A0A9D9N8G1</accession>
<name>A0A9D9N8G1_9BACT</name>
<proteinExistence type="predicted"/>
<sequence length="65" mass="7768">MRNTLKDIFLIISWRQFSRQYFGKSASWIYHKIDGIDELTEAERLKFKESLISLSETIRETASRI</sequence>
<protein>
    <submittedName>
        <fullName evidence="1">DUF5053 domain-containing protein</fullName>
    </submittedName>
</protein>
<dbReference type="InterPro" id="IPR032483">
    <property type="entry name" value="DUF5053"/>
</dbReference>
<dbReference type="Pfam" id="PF16476">
    <property type="entry name" value="DUF5053"/>
    <property type="match status" value="1"/>
</dbReference>
<gene>
    <name evidence="1" type="ORF">IAB93_00135</name>
</gene>
<reference evidence="1" key="1">
    <citation type="submission" date="2020-10" db="EMBL/GenBank/DDBJ databases">
        <authorList>
            <person name="Gilroy R."/>
        </authorList>
    </citation>
    <scope>NUCLEOTIDE SEQUENCE</scope>
    <source>
        <strain evidence="1">10037</strain>
    </source>
</reference>